<dbReference type="AlphaFoldDB" id="A0A975G839"/>
<name>A0A975G839_9BACT</name>
<dbReference type="Proteomes" id="UP000676169">
    <property type="component" value="Chromosome"/>
</dbReference>
<feature type="chain" id="PRO_5038044986" evidence="1">
    <location>
        <begin position="25"/>
        <end position="107"/>
    </location>
</feature>
<gene>
    <name evidence="2" type="ORF">KBB96_16645</name>
</gene>
<keyword evidence="3" id="KW-1185">Reference proteome</keyword>
<protein>
    <submittedName>
        <fullName evidence="2">Uncharacterized protein</fullName>
    </submittedName>
</protein>
<feature type="signal peptide" evidence="1">
    <location>
        <begin position="1"/>
        <end position="24"/>
    </location>
</feature>
<sequence length="107" mass="12308">MKRIALSLAAAAMAFFGATPQAEARHYHSGRSTYVSSYARCGCPIYVQRYVAFYDGWGRPVWRTRVLPIQHRCGWGRTYYRGSYTPYRGGYTYGGYGYHRPGITIRF</sequence>
<accession>A0A975G839</accession>
<dbReference type="RefSeq" id="WP_211630620.1">
    <property type="nucleotide sequence ID" value="NZ_CP073100.1"/>
</dbReference>
<organism evidence="2 3">
    <name type="scientific">Luteolibacter ambystomatis</name>
    <dbReference type="NCBI Taxonomy" id="2824561"/>
    <lineage>
        <taxon>Bacteria</taxon>
        <taxon>Pseudomonadati</taxon>
        <taxon>Verrucomicrobiota</taxon>
        <taxon>Verrucomicrobiia</taxon>
        <taxon>Verrucomicrobiales</taxon>
        <taxon>Verrucomicrobiaceae</taxon>
        <taxon>Luteolibacter</taxon>
    </lineage>
</organism>
<reference evidence="2" key="1">
    <citation type="submission" date="2021-04" db="EMBL/GenBank/DDBJ databases">
        <title>Luteolibacter sp. 32A isolated from the skin of an Anderson's salamander (Ambystoma andersonii).</title>
        <authorList>
            <person name="Spergser J."/>
            <person name="Busse H.-J."/>
        </authorList>
    </citation>
    <scope>NUCLEOTIDE SEQUENCE</scope>
    <source>
        <strain evidence="2">32A</strain>
    </source>
</reference>
<evidence type="ECO:0000313" key="2">
    <source>
        <dbReference type="EMBL" id="QUE50480.1"/>
    </source>
</evidence>
<dbReference type="KEGG" id="lamb:KBB96_16645"/>
<evidence type="ECO:0000256" key="1">
    <source>
        <dbReference type="SAM" id="SignalP"/>
    </source>
</evidence>
<dbReference type="EMBL" id="CP073100">
    <property type="protein sequence ID" value="QUE50480.1"/>
    <property type="molecule type" value="Genomic_DNA"/>
</dbReference>
<evidence type="ECO:0000313" key="3">
    <source>
        <dbReference type="Proteomes" id="UP000676169"/>
    </source>
</evidence>
<proteinExistence type="predicted"/>
<keyword evidence="1" id="KW-0732">Signal</keyword>